<gene>
    <name evidence="3" type="ORF">LAESUDRAFT_815751</name>
</gene>
<keyword evidence="1" id="KW-0732">Signal</keyword>
<accession>A0A165BUU2</accession>
<protein>
    <recommendedName>
        <fullName evidence="2">DUF6534 domain-containing protein</fullName>
    </recommendedName>
</protein>
<evidence type="ECO:0000313" key="4">
    <source>
        <dbReference type="Proteomes" id="UP000076871"/>
    </source>
</evidence>
<evidence type="ECO:0000259" key="2">
    <source>
        <dbReference type="Pfam" id="PF20152"/>
    </source>
</evidence>
<dbReference type="InterPro" id="IPR045339">
    <property type="entry name" value="DUF6534"/>
</dbReference>
<feature type="chain" id="PRO_5007855755" description="DUF6534 domain-containing protein" evidence="1">
    <location>
        <begin position="21"/>
        <end position="132"/>
    </location>
</feature>
<organism evidence="3 4">
    <name type="scientific">Laetiporus sulphureus 93-53</name>
    <dbReference type="NCBI Taxonomy" id="1314785"/>
    <lineage>
        <taxon>Eukaryota</taxon>
        <taxon>Fungi</taxon>
        <taxon>Dikarya</taxon>
        <taxon>Basidiomycota</taxon>
        <taxon>Agaricomycotina</taxon>
        <taxon>Agaricomycetes</taxon>
        <taxon>Polyporales</taxon>
        <taxon>Laetiporus</taxon>
    </lineage>
</organism>
<evidence type="ECO:0000256" key="1">
    <source>
        <dbReference type="SAM" id="SignalP"/>
    </source>
</evidence>
<feature type="domain" description="DUF6534" evidence="2">
    <location>
        <begin position="3"/>
        <end position="36"/>
    </location>
</feature>
<dbReference type="GeneID" id="63831748"/>
<dbReference type="STRING" id="1314785.A0A165BUU2"/>
<evidence type="ECO:0000313" key="3">
    <source>
        <dbReference type="EMBL" id="KZT01696.1"/>
    </source>
</evidence>
<dbReference type="InParanoid" id="A0A165BUU2"/>
<dbReference type="EMBL" id="KV427661">
    <property type="protein sequence ID" value="KZT01696.1"/>
    <property type="molecule type" value="Genomic_DNA"/>
</dbReference>
<dbReference type="Pfam" id="PF20152">
    <property type="entry name" value="DUF6534"/>
    <property type="match status" value="1"/>
</dbReference>
<proteinExistence type="predicted"/>
<dbReference type="Proteomes" id="UP000076871">
    <property type="component" value="Unassembled WGS sequence"/>
</dbReference>
<reference evidence="3 4" key="1">
    <citation type="journal article" date="2016" name="Mol. Biol. Evol.">
        <title>Comparative Genomics of Early-Diverging Mushroom-Forming Fungi Provides Insights into the Origins of Lignocellulose Decay Capabilities.</title>
        <authorList>
            <person name="Nagy L.G."/>
            <person name="Riley R."/>
            <person name="Tritt A."/>
            <person name="Adam C."/>
            <person name="Daum C."/>
            <person name="Floudas D."/>
            <person name="Sun H."/>
            <person name="Yadav J.S."/>
            <person name="Pangilinan J."/>
            <person name="Larsson K.H."/>
            <person name="Matsuura K."/>
            <person name="Barry K."/>
            <person name="Labutti K."/>
            <person name="Kuo R."/>
            <person name="Ohm R.A."/>
            <person name="Bhattacharya S.S."/>
            <person name="Shirouzu T."/>
            <person name="Yoshinaga Y."/>
            <person name="Martin F.M."/>
            <person name="Grigoriev I.V."/>
            <person name="Hibbett D.S."/>
        </authorList>
    </citation>
    <scope>NUCLEOTIDE SEQUENCE [LARGE SCALE GENOMIC DNA]</scope>
    <source>
        <strain evidence="3 4">93-53</strain>
    </source>
</reference>
<sequence length="132" mass="14259">MAFVFYKGSLLFLGMAAVQGKLYANSFLATLNARQHLNSPRGIAAGDAITIGSLLKRLPGEIGTRHQEIYQTVTKATHDDSAQGIDVGSSVTEVPSMWIWAWTARTGAKSKFWSNPDAMTVIECSQGSHGLM</sequence>
<dbReference type="OrthoDB" id="3270417at2759"/>
<dbReference type="RefSeq" id="XP_040759436.1">
    <property type="nucleotide sequence ID" value="XM_040914721.1"/>
</dbReference>
<dbReference type="AlphaFoldDB" id="A0A165BUU2"/>
<name>A0A165BUU2_9APHY</name>
<keyword evidence="4" id="KW-1185">Reference proteome</keyword>
<feature type="signal peptide" evidence="1">
    <location>
        <begin position="1"/>
        <end position="20"/>
    </location>
</feature>